<protein>
    <recommendedName>
        <fullName evidence="3">Alpha/beta hydrolase family protein</fullName>
    </recommendedName>
</protein>
<evidence type="ECO:0000313" key="2">
    <source>
        <dbReference type="Proteomes" id="UP000183257"/>
    </source>
</evidence>
<dbReference type="RefSeq" id="WP_072304769.1">
    <property type="nucleotide sequence ID" value="NZ_FPIY01000006.1"/>
</dbReference>
<dbReference type="STRING" id="76595.SAMN05660313_03150"/>
<sequence length="469" mass="53549">MKKLVLLLFVIISLQISAQELRLKKGVVVDGIKVSDSLPQSFSLFLPSNFNKAKKWPVMFIVDYNDKEKQVIRLLANTAEREGYILAASNNLKDTLSISKNILAFTKTYNAIVGMLPVNDSQVYISGFNAGGRLATTIPAFISNIDGVLSYNAAIGNIEIINVDKPYQYVGIVSSSNYNYMAMLNNKTILNRLKFPNQLFIVDDAKEWPNQNSIDKAFSIFKLSAMAKGNVTKDTTYVTETLTAVTNEINNLVAANKLKKAKDLVDQSIVVYKPFKNIEALKDKSNELRKNKIYKSLKRAENNVFFKEQSLKDDFNYYIEEDAYTYNFNNLGWWAHQIDEINKFKNSTNQEQQKMGHRLHSYLVALTDDFTDANLAEKNIDYDALSFLYMLKTIVAPEAYEAYLTIISLSAKNDDFGTSIFYLEELLKNGYTNADKLYDLEFTTLLKITPEYNQLIEKYLKKGRYILKE</sequence>
<organism evidence="1 2">
    <name type="scientific">Cellulophaga fucicola</name>
    <dbReference type="NCBI Taxonomy" id="76595"/>
    <lineage>
        <taxon>Bacteria</taxon>
        <taxon>Pseudomonadati</taxon>
        <taxon>Bacteroidota</taxon>
        <taxon>Flavobacteriia</taxon>
        <taxon>Flavobacteriales</taxon>
        <taxon>Flavobacteriaceae</taxon>
        <taxon>Cellulophaga</taxon>
    </lineage>
</organism>
<keyword evidence="2" id="KW-1185">Reference proteome</keyword>
<dbReference type="Proteomes" id="UP000183257">
    <property type="component" value="Unassembled WGS sequence"/>
</dbReference>
<evidence type="ECO:0000313" key="1">
    <source>
        <dbReference type="EMBL" id="SFW65591.1"/>
    </source>
</evidence>
<accession>A0A1K1R096</accession>
<dbReference type="SUPFAM" id="SSF53474">
    <property type="entry name" value="alpha/beta-Hydrolases"/>
    <property type="match status" value="1"/>
</dbReference>
<dbReference type="AlphaFoldDB" id="A0A1K1R096"/>
<name>A0A1K1R096_9FLAO</name>
<evidence type="ECO:0008006" key="3">
    <source>
        <dbReference type="Google" id="ProtNLM"/>
    </source>
</evidence>
<dbReference type="InterPro" id="IPR029058">
    <property type="entry name" value="AB_hydrolase_fold"/>
</dbReference>
<dbReference type="EMBL" id="FPIY01000006">
    <property type="protein sequence ID" value="SFW65591.1"/>
    <property type="molecule type" value="Genomic_DNA"/>
</dbReference>
<gene>
    <name evidence="1" type="ORF">SAMN05660313_03150</name>
</gene>
<dbReference type="OrthoDB" id="1123157at2"/>
<reference evidence="2" key="1">
    <citation type="submission" date="2016-11" db="EMBL/GenBank/DDBJ databases">
        <authorList>
            <person name="Varghese N."/>
            <person name="Submissions S."/>
        </authorList>
    </citation>
    <scope>NUCLEOTIDE SEQUENCE [LARGE SCALE GENOMIC DNA]</scope>
    <source>
        <strain evidence="2">DSM 24786</strain>
    </source>
</reference>
<proteinExistence type="predicted"/>